<evidence type="ECO:0000313" key="2">
    <source>
        <dbReference type="EMBL" id="APJ04684.1"/>
    </source>
</evidence>
<accession>A0A1L4D3B3</accession>
<reference evidence="2 3" key="1">
    <citation type="submission" date="2016-10" db="EMBL/GenBank/DDBJ databases">
        <title>Silvanigrella aquatica sp. nov., isolated from a freshwater lake located in the Black Forest, Germany, description of Silvanigrellaceae fam. nov., Silvanigrellales ord. nov., reclassification of the order Bdellovibrionales in the class Oligoflexia, reclassification of the families Bacteriovoracaceae and Halobacteriovoraceae in the new order Bacteriovoracales ord. nov., and reclassification of the family Pseudobacteriovoracaceae in the order Oligoflexiales.</title>
        <authorList>
            <person name="Hahn M.W."/>
            <person name="Schmidt J."/>
            <person name="Koll U."/>
            <person name="Rohde M."/>
            <person name="Verbag S."/>
            <person name="Pitt A."/>
            <person name="Nakai R."/>
            <person name="Naganuma T."/>
            <person name="Lang E."/>
        </authorList>
    </citation>
    <scope>NUCLEOTIDE SEQUENCE [LARGE SCALE GENOMIC DNA]</scope>
    <source>
        <strain evidence="2 3">MWH-Nonnen-W8red</strain>
    </source>
</reference>
<feature type="signal peptide" evidence="1">
    <location>
        <begin position="1"/>
        <end position="18"/>
    </location>
</feature>
<gene>
    <name evidence="2" type="ORF">AXG55_12535</name>
</gene>
<keyword evidence="1" id="KW-0732">Signal</keyword>
<evidence type="ECO:0000256" key="1">
    <source>
        <dbReference type="SAM" id="SignalP"/>
    </source>
</evidence>
<keyword evidence="3" id="KW-1185">Reference proteome</keyword>
<dbReference type="EMBL" id="CP017834">
    <property type="protein sequence ID" value="APJ04684.1"/>
    <property type="molecule type" value="Genomic_DNA"/>
</dbReference>
<name>A0A1L4D3B3_9BACT</name>
<organism evidence="2 3">
    <name type="scientific">Silvanigrella aquatica</name>
    <dbReference type="NCBI Taxonomy" id="1915309"/>
    <lineage>
        <taxon>Bacteria</taxon>
        <taxon>Pseudomonadati</taxon>
        <taxon>Bdellovibrionota</taxon>
        <taxon>Oligoflexia</taxon>
        <taxon>Silvanigrellales</taxon>
        <taxon>Silvanigrellaceae</taxon>
        <taxon>Silvanigrella</taxon>
    </lineage>
</organism>
<proteinExistence type="predicted"/>
<dbReference type="KEGG" id="saqi:AXG55_12535"/>
<sequence length="163" mass="18718">MKKILCAVSLLSTISAFANEENNIEGISEVECYDNNSCFVDIYNYNDINNKRLKFDFHENEAAIYFSTYYEHNPEEGVFNVCLKYEDKCKIFRIRGKAEKAFSDGFFSNREKRNPVILGAVIREILKQSERVFTTPQGKRIAQYLGLKGDLVLAMAAESNNKN</sequence>
<dbReference type="AlphaFoldDB" id="A0A1L4D3B3"/>
<evidence type="ECO:0000313" key="3">
    <source>
        <dbReference type="Proteomes" id="UP000184731"/>
    </source>
</evidence>
<protein>
    <submittedName>
        <fullName evidence="2">Uncharacterized protein</fullName>
    </submittedName>
</protein>
<dbReference type="Proteomes" id="UP000184731">
    <property type="component" value="Chromosome"/>
</dbReference>
<feature type="chain" id="PRO_5013358219" evidence="1">
    <location>
        <begin position="19"/>
        <end position="163"/>
    </location>
</feature>
<dbReference type="RefSeq" id="WP_148698439.1">
    <property type="nucleotide sequence ID" value="NZ_CP017834.1"/>
</dbReference>